<accession>A0ABT9QBA1</accession>
<evidence type="ECO:0000313" key="1">
    <source>
        <dbReference type="EMBL" id="MDP9844043.1"/>
    </source>
</evidence>
<name>A0ABT9QBA1_9ACTN</name>
<evidence type="ECO:0000313" key="2">
    <source>
        <dbReference type="Proteomes" id="UP001225356"/>
    </source>
</evidence>
<dbReference type="EMBL" id="JAUSQU010000001">
    <property type="protein sequence ID" value="MDP9844043.1"/>
    <property type="molecule type" value="Genomic_DNA"/>
</dbReference>
<gene>
    <name evidence="1" type="ORF">J2853_003254</name>
</gene>
<keyword evidence="2" id="KW-1185">Reference proteome</keyword>
<reference evidence="1 2" key="1">
    <citation type="submission" date="2023-07" db="EMBL/GenBank/DDBJ databases">
        <title>Sequencing the genomes of 1000 actinobacteria strains.</title>
        <authorList>
            <person name="Klenk H.-P."/>
        </authorList>
    </citation>
    <scope>NUCLEOTIDE SEQUENCE [LARGE SCALE GENOMIC DNA]</scope>
    <source>
        <strain evidence="1 2">DSM 46740</strain>
    </source>
</reference>
<protein>
    <submittedName>
        <fullName evidence="1">Uncharacterized protein</fullName>
    </submittedName>
</protein>
<organism evidence="1 2">
    <name type="scientific">Streptosporangium lutulentum</name>
    <dbReference type="NCBI Taxonomy" id="1461250"/>
    <lineage>
        <taxon>Bacteria</taxon>
        <taxon>Bacillati</taxon>
        <taxon>Actinomycetota</taxon>
        <taxon>Actinomycetes</taxon>
        <taxon>Streptosporangiales</taxon>
        <taxon>Streptosporangiaceae</taxon>
        <taxon>Streptosporangium</taxon>
    </lineage>
</organism>
<dbReference type="Proteomes" id="UP001225356">
    <property type="component" value="Unassembled WGS sequence"/>
</dbReference>
<proteinExistence type="predicted"/>
<sequence>MGRAEGQASSYAEPMIYGAGFTVLPMSEECVSPRHVSTLQRDHARLEWRTPDDILERARPEAWTCACRATFYELHVSAGRGFIRRILQHEDGPRIHETRLWRISEARAVWSALLAGQVR</sequence>
<comment type="caution">
    <text evidence="1">The sequence shown here is derived from an EMBL/GenBank/DDBJ whole genome shotgun (WGS) entry which is preliminary data.</text>
</comment>